<evidence type="ECO:0000256" key="3">
    <source>
        <dbReference type="ARBA" id="ARBA00022832"/>
    </source>
</evidence>
<organism evidence="10 11">
    <name type="scientific">Operophtera brumata</name>
    <name type="common">Winter moth</name>
    <name type="synonym">Phalaena brumata</name>
    <dbReference type="NCBI Taxonomy" id="104452"/>
    <lineage>
        <taxon>Eukaryota</taxon>
        <taxon>Metazoa</taxon>
        <taxon>Ecdysozoa</taxon>
        <taxon>Arthropoda</taxon>
        <taxon>Hexapoda</taxon>
        <taxon>Insecta</taxon>
        <taxon>Pterygota</taxon>
        <taxon>Neoptera</taxon>
        <taxon>Endopterygota</taxon>
        <taxon>Lepidoptera</taxon>
        <taxon>Glossata</taxon>
        <taxon>Ditrysia</taxon>
        <taxon>Geometroidea</taxon>
        <taxon>Geometridae</taxon>
        <taxon>Larentiinae</taxon>
        <taxon>Operophtera</taxon>
    </lineage>
</organism>
<dbReference type="GO" id="GO:0004312">
    <property type="term" value="F:fatty acid synthase activity"/>
    <property type="evidence" value="ECO:0007669"/>
    <property type="project" value="TreeGrafter"/>
</dbReference>
<dbReference type="PANTHER" id="PTHR43775">
    <property type="entry name" value="FATTY ACID SYNTHASE"/>
    <property type="match status" value="1"/>
</dbReference>
<dbReference type="PANTHER" id="PTHR43775:SF7">
    <property type="entry name" value="FATTY ACID SYNTHASE"/>
    <property type="match status" value="1"/>
</dbReference>
<keyword evidence="5" id="KW-0560">Oxidoreductase</keyword>
<dbReference type="SUPFAM" id="SSF53474">
    <property type="entry name" value="alpha/beta-Hydrolases"/>
    <property type="match status" value="1"/>
</dbReference>
<keyword evidence="6" id="KW-0443">Lipid metabolism</keyword>
<evidence type="ECO:0000256" key="2">
    <source>
        <dbReference type="ARBA" id="ARBA00022516"/>
    </source>
</evidence>
<keyword evidence="4" id="KW-0521">NADP</keyword>
<feature type="non-terminal residue" evidence="10">
    <location>
        <position position="1"/>
    </location>
</feature>
<dbReference type="Gene3D" id="3.90.180.10">
    <property type="entry name" value="Medium-chain alcohol dehydrogenases, catalytic domain"/>
    <property type="match status" value="1"/>
</dbReference>
<keyword evidence="1" id="KW-0596">Phosphopantetheine</keyword>
<sequence>FDEFSKVASGVISTFDAETSNQASYQSNQRLNIRSEEVYEHLSSRGYGYRHEFKSIHRVNENMTEAEFLWNENWNILIDSMLQLNVLKQSHLGIAQPSKITELSIDVEKHYKSYDELTDGTRVINAKADLLVNSTSCGGIVLRNIKFRNMVTRTSGKISLELAVASTPDNVLVNEKSMEIKPLALKVRRVGELNTIHWEDAAFKSASGIKIKKIKTKLDINSKVLIHGGAGALGQAAISIALAMGCQVFTTVADQSKKRFLKQLFPQLRAHMGTTIDTSLLQGREDYVYGMSNMTKSRSFMAVDFDSLFDPKSSEDIKNLQTLVSEGIAGGYVRPLSRVTYGPDDAPRAFRVLAASRHRGRVLLRLSDPQPQAQSRLWKNLGVGVEASYGKLSTYDEIFSLLNMANESEPVEGIYVLATDKNSNNTELTSIVNQIDAASRVVCPLLRYFTVVSIDKNIGARACLSRSDDHVPATALSLPDLKKLNEEHHLMIDEATWNQLAVDVIERALNCNHPILTVKPHLLQQSSLLQQLVHVTGLNNLYDCKVDTTLKDLHVENEVLYIIKSYLNDTVNVTLEIEDILDLTKNKINRIELNANGEDYKDVKGLNTYFSYVDSDELRGTTDLMLLDTLVNLLIGDELDLKDSYLSIVPGMEGHHERFRSMCASLKLPAVVLQPGLDFLNETPKELALRYSKDSFYLLGYECGVTVALELAAILEEHGKTGTVFCIGDGPDGIRAQVEEQLADFSTEEALQAGIIAHMFGLMSVEDTELIKSVIKSYSSWEQRVEACLSALLGRVSHSAQYVRAVLEAAYARINTARTYHPLPH</sequence>
<feature type="domain" description="Enoyl reductase (ER)" evidence="9">
    <location>
        <begin position="140"/>
        <end position="364"/>
    </location>
</feature>
<evidence type="ECO:0000256" key="5">
    <source>
        <dbReference type="ARBA" id="ARBA00023002"/>
    </source>
</evidence>
<evidence type="ECO:0000256" key="1">
    <source>
        <dbReference type="ARBA" id="ARBA00022450"/>
    </source>
</evidence>
<keyword evidence="7" id="KW-0275">Fatty acid biosynthesis</keyword>
<evidence type="ECO:0000259" key="9">
    <source>
        <dbReference type="SMART" id="SM00829"/>
    </source>
</evidence>
<dbReference type="Proteomes" id="UP000037510">
    <property type="component" value="Unassembled WGS sequence"/>
</dbReference>
<keyword evidence="11" id="KW-1185">Reference proteome</keyword>
<keyword evidence="3" id="KW-0276">Fatty acid metabolism</keyword>
<dbReference type="SUPFAM" id="SSF51735">
    <property type="entry name" value="NAD(P)-binding Rossmann-fold domains"/>
    <property type="match status" value="2"/>
</dbReference>
<keyword evidence="8" id="KW-0511">Multifunctional enzyme</keyword>
<dbReference type="InterPro" id="IPR050091">
    <property type="entry name" value="PKS_NRPS_Biosynth_Enz"/>
</dbReference>
<dbReference type="InterPro" id="IPR042104">
    <property type="entry name" value="PKS_dehydratase_sf"/>
</dbReference>
<dbReference type="EMBL" id="JTDY01012055">
    <property type="protein sequence ID" value="KOB52337.1"/>
    <property type="molecule type" value="Genomic_DNA"/>
</dbReference>
<dbReference type="Gene3D" id="3.10.129.110">
    <property type="entry name" value="Polyketide synthase dehydratase"/>
    <property type="match status" value="1"/>
</dbReference>
<reference evidence="10 11" key="1">
    <citation type="journal article" date="2015" name="Genome Biol. Evol.">
        <title>The genome of winter moth (Operophtera brumata) provides a genomic perspective on sexual dimorphism and phenology.</title>
        <authorList>
            <person name="Derks M.F."/>
            <person name="Smit S."/>
            <person name="Salis L."/>
            <person name="Schijlen E."/>
            <person name="Bossers A."/>
            <person name="Mateman C."/>
            <person name="Pijl A.S."/>
            <person name="de Ridder D."/>
            <person name="Groenen M.A."/>
            <person name="Visser M.E."/>
            <person name="Megens H.J."/>
        </authorList>
    </citation>
    <scope>NUCLEOTIDE SEQUENCE [LARGE SCALE GENOMIC DNA]</scope>
    <source>
        <strain evidence="10">WM2013NL</strain>
        <tissue evidence="10">Head and thorax</tissue>
    </source>
</reference>
<accession>A0A0L7K4D9</accession>
<keyword evidence="2" id="KW-0444">Lipid biosynthesis</keyword>
<evidence type="ECO:0000313" key="11">
    <source>
        <dbReference type="Proteomes" id="UP000037510"/>
    </source>
</evidence>
<dbReference type="Gene3D" id="3.40.50.720">
    <property type="entry name" value="NAD(P)-binding Rossmann-like Domain"/>
    <property type="match status" value="2"/>
</dbReference>
<dbReference type="STRING" id="104452.A0A0L7K4D9"/>
<comment type="caution">
    <text evidence="10">The sequence shown here is derived from an EMBL/GenBank/DDBJ whole genome shotgun (WGS) entry which is preliminary data.</text>
</comment>
<protein>
    <recommendedName>
        <fullName evidence="9">Enoyl reductase (ER) domain-containing protein</fullName>
    </recommendedName>
</protein>
<name>A0A0L7K4D9_OPEBR</name>
<dbReference type="AlphaFoldDB" id="A0A0L7K4D9"/>
<proteinExistence type="predicted"/>
<dbReference type="InterPro" id="IPR029058">
    <property type="entry name" value="AB_hydrolase_fold"/>
</dbReference>
<evidence type="ECO:0000256" key="4">
    <source>
        <dbReference type="ARBA" id="ARBA00022857"/>
    </source>
</evidence>
<dbReference type="GO" id="GO:0016491">
    <property type="term" value="F:oxidoreductase activity"/>
    <property type="evidence" value="ECO:0007669"/>
    <property type="project" value="UniProtKB-KW"/>
</dbReference>
<evidence type="ECO:0000256" key="7">
    <source>
        <dbReference type="ARBA" id="ARBA00023160"/>
    </source>
</evidence>
<evidence type="ECO:0000256" key="8">
    <source>
        <dbReference type="ARBA" id="ARBA00023268"/>
    </source>
</evidence>
<evidence type="ECO:0000256" key="6">
    <source>
        <dbReference type="ARBA" id="ARBA00023098"/>
    </source>
</evidence>
<dbReference type="SMART" id="SM00829">
    <property type="entry name" value="PKS_ER"/>
    <property type="match status" value="1"/>
</dbReference>
<evidence type="ECO:0000313" key="10">
    <source>
        <dbReference type="EMBL" id="KOB52337.1"/>
    </source>
</evidence>
<dbReference type="InterPro" id="IPR020843">
    <property type="entry name" value="ER"/>
</dbReference>
<feature type="non-terminal residue" evidence="10">
    <location>
        <position position="825"/>
    </location>
</feature>
<dbReference type="GO" id="GO:0006633">
    <property type="term" value="P:fatty acid biosynthetic process"/>
    <property type="evidence" value="ECO:0007669"/>
    <property type="project" value="UniProtKB-KW"/>
</dbReference>
<gene>
    <name evidence="10" type="ORF">OBRU01_26074</name>
</gene>
<dbReference type="InterPro" id="IPR036291">
    <property type="entry name" value="NAD(P)-bd_dom_sf"/>
</dbReference>